<dbReference type="Proteomes" id="UP000267469">
    <property type="component" value="Unassembled WGS sequence"/>
</dbReference>
<gene>
    <name evidence="2" type="ORF">ED312_10840</name>
</gene>
<comment type="caution">
    <text evidence="2">The sequence shown here is derived from an EMBL/GenBank/DDBJ whole genome shotgun (WGS) entry which is preliminary data.</text>
</comment>
<dbReference type="OrthoDB" id="892490at2"/>
<dbReference type="NCBIfam" id="NF041634">
    <property type="entry name" value="HAEPLYID"/>
    <property type="match status" value="1"/>
</dbReference>
<keyword evidence="1" id="KW-0732">Signal</keyword>
<sequence>MEKIKILYVKHTGLLFMTIMLTLNANAQTDDATLPHKVSHAEPLYMDLVRDLGARKGEKEINIGVDFAKNRDYNEYAFLIEYEFAPVHRLGLEVEADFSFFKRAGGDAEIPENKLECLRFSSQYSFLVSTEHQATLAVGYTQILEFIGFKNYGDDHLIKGVAYNPFFIAAKRWGSDFHTLVYTGPVAEQDLAENITTINWLINTTFHYTIPGTGHFIGIEINKEVEGGRFQMTLRPQAKIKLNHRLAIGLVTGLPITEAREGSSCFFRVIYEP</sequence>
<reference evidence="2 3" key="1">
    <citation type="submission" date="2018-10" db="EMBL/GenBank/DDBJ databases">
        <title>Sinomicrobium pectinilyticum sp. nov., a pectinase-producing bacterium isolated from alkaline and saline soil, and emended description of the genus Sinomicrobium.</title>
        <authorList>
            <person name="Cheng B."/>
            <person name="Li C."/>
            <person name="Lai Q."/>
            <person name="Du M."/>
            <person name="Shao Z."/>
            <person name="Xu P."/>
            <person name="Yang C."/>
        </authorList>
    </citation>
    <scope>NUCLEOTIDE SEQUENCE [LARGE SCALE GENOMIC DNA]</scope>
    <source>
        <strain evidence="2 3">5DNS001</strain>
    </source>
</reference>
<proteinExistence type="predicted"/>
<feature type="signal peptide" evidence="1">
    <location>
        <begin position="1"/>
        <end position="27"/>
    </location>
</feature>
<accession>A0A3N0EHJ3</accession>
<name>A0A3N0EHJ3_SINP1</name>
<evidence type="ECO:0000313" key="3">
    <source>
        <dbReference type="Proteomes" id="UP000267469"/>
    </source>
</evidence>
<organism evidence="2 3">
    <name type="scientific">Sinomicrobium pectinilyticum</name>
    <dbReference type="NCBI Taxonomy" id="1084421"/>
    <lineage>
        <taxon>Bacteria</taxon>
        <taxon>Pseudomonadati</taxon>
        <taxon>Bacteroidota</taxon>
        <taxon>Flavobacteriia</taxon>
        <taxon>Flavobacteriales</taxon>
        <taxon>Flavobacteriaceae</taxon>
        <taxon>Sinomicrobium</taxon>
    </lineage>
</organism>
<feature type="chain" id="PRO_5018001991" evidence="1">
    <location>
        <begin position="28"/>
        <end position="273"/>
    </location>
</feature>
<evidence type="ECO:0000256" key="1">
    <source>
        <dbReference type="SAM" id="SignalP"/>
    </source>
</evidence>
<keyword evidence="3" id="KW-1185">Reference proteome</keyword>
<evidence type="ECO:0000313" key="2">
    <source>
        <dbReference type="EMBL" id="RNL87149.1"/>
    </source>
</evidence>
<protein>
    <submittedName>
        <fullName evidence="2">Phosphoribosylformylglycinamidine synthase</fullName>
    </submittedName>
</protein>
<dbReference type="RefSeq" id="WP_123216037.1">
    <property type="nucleotide sequence ID" value="NZ_RJTM01000073.1"/>
</dbReference>
<dbReference type="AlphaFoldDB" id="A0A3N0EHJ3"/>
<dbReference type="InterPro" id="IPR048131">
    <property type="entry name" value="HAEPLYID-like"/>
</dbReference>
<dbReference type="EMBL" id="RJTM01000073">
    <property type="protein sequence ID" value="RNL87149.1"/>
    <property type="molecule type" value="Genomic_DNA"/>
</dbReference>